<proteinExistence type="predicted"/>
<evidence type="ECO:0000313" key="4">
    <source>
        <dbReference type="Proteomes" id="UP001267426"/>
    </source>
</evidence>
<evidence type="ECO:0000256" key="1">
    <source>
        <dbReference type="SAM" id="SignalP"/>
    </source>
</evidence>
<dbReference type="GO" id="GO:0004519">
    <property type="term" value="F:endonuclease activity"/>
    <property type="evidence" value="ECO:0007669"/>
    <property type="project" value="UniProtKB-KW"/>
</dbReference>
<dbReference type="Gene3D" id="3.60.10.10">
    <property type="entry name" value="Endonuclease/exonuclease/phosphatase"/>
    <property type="match status" value="1"/>
</dbReference>
<dbReference type="Proteomes" id="UP001267426">
    <property type="component" value="Unassembled WGS sequence"/>
</dbReference>
<comment type="caution">
    <text evidence="3">The sequence shown here is derived from an EMBL/GenBank/DDBJ whole genome shotgun (WGS) entry which is preliminary data.</text>
</comment>
<dbReference type="RefSeq" id="WP_311663303.1">
    <property type="nucleotide sequence ID" value="NZ_JAVRHT010000018.1"/>
</dbReference>
<keyword evidence="1" id="KW-0732">Signal</keyword>
<dbReference type="EMBL" id="JAVRHT010000018">
    <property type="protein sequence ID" value="MDT0631892.1"/>
    <property type="molecule type" value="Genomic_DNA"/>
</dbReference>
<protein>
    <submittedName>
        <fullName evidence="3">Endonuclease/exonuclease/phosphatase family protein</fullName>
    </submittedName>
</protein>
<name>A0ABU3BRI2_9BACT</name>
<accession>A0ABU3BRI2</accession>
<feature type="signal peptide" evidence="1">
    <location>
        <begin position="1"/>
        <end position="33"/>
    </location>
</feature>
<feature type="chain" id="PRO_5046157709" evidence="1">
    <location>
        <begin position="34"/>
        <end position="368"/>
    </location>
</feature>
<organism evidence="3 4">
    <name type="scientific">Rubrivirga litoralis</name>
    <dbReference type="NCBI Taxonomy" id="3075598"/>
    <lineage>
        <taxon>Bacteria</taxon>
        <taxon>Pseudomonadati</taxon>
        <taxon>Rhodothermota</taxon>
        <taxon>Rhodothermia</taxon>
        <taxon>Rhodothermales</taxon>
        <taxon>Rubricoccaceae</taxon>
        <taxon>Rubrivirga</taxon>
    </lineage>
</organism>
<sequence>MPTLPTAPLASRSARLRASVFAALLAAPLLVTGCDSGDDDASGAEVRVMSQNLYLGGDLFTVTAETDAQRVPLRVAELYATIEASDPAARMAAIAAEIADIEPDLVGLQEVATYAVQTPADNLPGGAATAATDVTYDLLDLLLDALAAEGASYTVAARSDNADVEFPATADGRTFFDVRYRDADVILARSGVETSGATATVFQAILTVPVGGVEQAFVRSYQSVRATVDGATFAFFNTHLEVGGPAGPVQEAQGAELAAAVARVPSPLVLVGDLNSDAGGTGTATYGIVTRVLDDAAGAGAGTPTCCQDADLRNDASDLSTRIDLVLTRGFQVEAFETVLDEPADRIGDLWPSDHAGVWADLVLGDDA</sequence>
<dbReference type="Pfam" id="PF03372">
    <property type="entry name" value="Exo_endo_phos"/>
    <property type="match status" value="1"/>
</dbReference>
<dbReference type="InterPro" id="IPR036691">
    <property type="entry name" value="Endo/exonu/phosph_ase_sf"/>
</dbReference>
<dbReference type="InterPro" id="IPR005135">
    <property type="entry name" value="Endo/exonuclease/phosphatase"/>
</dbReference>
<reference evidence="3 4" key="1">
    <citation type="submission" date="2023-09" db="EMBL/GenBank/DDBJ databases">
        <authorList>
            <person name="Rey-Velasco X."/>
        </authorList>
    </citation>
    <scope>NUCLEOTIDE SEQUENCE [LARGE SCALE GENOMIC DNA]</scope>
    <source>
        <strain evidence="3 4">F394</strain>
    </source>
</reference>
<feature type="domain" description="Endonuclease/exonuclease/phosphatase" evidence="2">
    <location>
        <begin position="84"/>
        <end position="355"/>
    </location>
</feature>
<keyword evidence="3" id="KW-0378">Hydrolase</keyword>
<keyword evidence="3" id="KW-0255">Endonuclease</keyword>
<evidence type="ECO:0000259" key="2">
    <source>
        <dbReference type="Pfam" id="PF03372"/>
    </source>
</evidence>
<evidence type="ECO:0000313" key="3">
    <source>
        <dbReference type="EMBL" id="MDT0631892.1"/>
    </source>
</evidence>
<gene>
    <name evidence="3" type="ORF">RM540_09060</name>
</gene>
<keyword evidence="4" id="KW-1185">Reference proteome</keyword>
<dbReference type="SUPFAM" id="SSF56219">
    <property type="entry name" value="DNase I-like"/>
    <property type="match status" value="1"/>
</dbReference>
<keyword evidence="3" id="KW-0540">Nuclease</keyword>